<dbReference type="Proteomes" id="UP001054837">
    <property type="component" value="Unassembled WGS sequence"/>
</dbReference>
<reference evidence="1 2" key="1">
    <citation type="submission" date="2021-06" db="EMBL/GenBank/DDBJ databases">
        <title>Caerostris darwini draft genome.</title>
        <authorList>
            <person name="Kono N."/>
            <person name="Arakawa K."/>
        </authorList>
    </citation>
    <scope>NUCLEOTIDE SEQUENCE [LARGE SCALE GENOMIC DNA]</scope>
</reference>
<accession>A0AAV4QGY7</accession>
<evidence type="ECO:0000313" key="1">
    <source>
        <dbReference type="EMBL" id="GIY06573.1"/>
    </source>
</evidence>
<sequence>GEEKYEEMMNKMTDCIEEKLSSEERKK</sequence>
<evidence type="ECO:0000313" key="2">
    <source>
        <dbReference type="Proteomes" id="UP001054837"/>
    </source>
</evidence>
<protein>
    <submittedName>
        <fullName evidence="1">Uncharacterized protein</fullName>
    </submittedName>
</protein>
<organism evidence="1 2">
    <name type="scientific">Caerostris darwini</name>
    <dbReference type="NCBI Taxonomy" id="1538125"/>
    <lineage>
        <taxon>Eukaryota</taxon>
        <taxon>Metazoa</taxon>
        <taxon>Ecdysozoa</taxon>
        <taxon>Arthropoda</taxon>
        <taxon>Chelicerata</taxon>
        <taxon>Arachnida</taxon>
        <taxon>Araneae</taxon>
        <taxon>Araneomorphae</taxon>
        <taxon>Entelegynae</taxon>
        <taxon>Araneoidea</taxon>
        <taxon>Araneidae</taxon>
        <taxon>Caerostris</taxon>
    </lineage>
</organism>
<comment type="caution">
    <text evidence="1">The sequence shown here is derived from an EMBL/GenBank/DDBJ whole genome shotgun (WGS) entry which is preliminary data.</text>
</comment>
<feature type="non-terminal residue" evidence="1">
    <location>
        <position position="1"/>
    </location>
</feature>
<dbReference type="EMBL" id="BPLQ01004232">
    <property type="protein sequence ID" value="GIY06573.1"/>
    <property type="molecule type" value="Genomic_DNA"/>
</dbReference>
<dbReference type="AlphaFoldDB" id="A0AAV4QGY7"/>
<name>A0AAV4QGY7_9ARAC</name>
<gene>
    <name evidence="1" type="ORF">CDAR_487241</name>
</gene>
<proteinExistence type="predicted"/>
<keyword evidence="2" id="KW-1185">Reference proteome</keyword>